<dbReference type="PROSITE" id="PS50188">
    <property type="entry name" value="B302_SPRY"/>
    <property type="match status" value="1"/>
</dbReference>
<evidence type="ECO:0000313" key="13">
    <source>
        <dbReference type="Ensembl" id="ENSCAFP00040013316.1"/>
    </source>
</evidence>
<dbReference type="AlphaFoldDB" id="A0A8C0QMD5"/>
<feature type="chain" id="PRO_5033980587" evidence="10">
    <location>
        <begin position="35"/>
        <end position="530"/>
    </location>
</feature>
<dbReference type="SMART" id="SM00409">
    <property type="entry name" value="IG"/>
    <property type="match status" value="1"/>
</dbReference>
<dbReference type="CDD" id="cd05713">
    <property type="entry name" value="IgV_MOG_like"/>
    <property type="match status" value="1"/>
</dbReference>
<dbReference type="SUPFAM" id="SSF48726">
    <property type="entry name" value="Immunoglobulin"/>
    <property type="match status" value="2"/>
</dbReference>
<feature type="signal peptide" evidence="10">
    <location>
        <begin position="1"/>
        <end position="34"/>
    </location>
</feature>
<dbReference type="GO" id="GO:0016020">
    <property type="term" value="C:membrane"/>
    <property type="evidence" value="ECO:0007669"/>
    <property type="project" value="UniProtKB-SubCell"/>
</dbReference>
<feature type="domain" description="B30.2/SPRY" evidence="11">
    <location>
        <begin position="315"/>
        <end position="509"/>
    </location>
</feature>
<keyword evidence="4 10" id="KW-0732">Signal</keyword>
<dbReference type="Pfam" id="PF13765">
    <property type="entry name" value="PRY"/>
    <property type="match status" value="1"/>
</dbReference>
<dbReference type="InterPro" id="IPR053896">
    <property type="entry name" value="BTN3A2-like_Ig-C"/>
</dbReference>
<dbReference type="Proteomes" id="UP000694542">
    <property type="component" value="Chromosome 14"/>
</dbReference>
<evidence type="ECO:0000256" key="5">
    <source>
        <dbReference type="ARBA" id="ARBA00022989"/>
    </source>
</evidence>
<keyword evidence="9" id="KW-0393">Immunoglobulin domain</keyword>
<dbReference type="PANTHER" id="PTHR24100:SF133">
    <property type="entry name" value="BUTYROPHILIN-LIKE PROTEIN 10 PSEUDOGENE-RELATED"/>
    <property type="match status" value="1"/>
</dbReference>
<dbReference type="InterPro" id="IPR013106">
    <property type="entry name" value="Ig_V-set"/>
</dbReference>
<dbReference type="InterPro" id="IPR043136">
    <property type="entry name" value="B30.2/SPRY_sf"/>
</dbReference>
<dbReference type="Gene3D" id="2.60.40.10">
    <property type="entry name" value="Immunoglobulins"/>
    <property type="match status" value="2"/>
</dbReference>
<evidence type="ECO:0000256" key="9">
    <source>
        <dbReference type="ARBA" id="ARBA00023319"/>
    </source>
</evidence>
<dbReference type="InterPro" id="IPR006574">
    <property type="entry name" value="PRY"/>
</dbReference>
<evidence type="ECO:0000256" key="10">
    <source>
        <dbReference type="SAM" id="SignalP"/>
    </source>
</evidence>
<evidence type="ECO:0000256" key="8">
    <source>
        <dbReference type="ARBA" id="ARBA00023180"/>
    </source>
</evidence>
<dbReference type="SMART" id="SM00449">
    <property type="entry name" value="SPRY"/>
    <property type="match status" value="1"/>
</dbReference>
<dbReference type="InterPro" id="IPR007110">
    <property type="entry name" value="Ig-like_dom"/>
</dbReference>
<dbReference type="SUPFAM" id="SSF49899">
    <property type="entry name" value="Concanavalin A-like lectins/glucanases"/>
    <property type="match status" value="1"/>
</dbReference>
<proteinExistence type="inferred from homology"/>
<dbReference type="Pfam" id="PF07686">
    <property type="entry name" value="V-set"/>
    <property type="match status" value="1"/>
</dbReference>
<dbReference type="Pfam" id="PF00622">
    <property type="entry name" value="SPRY"/>
    <property type="match status" value="1"/>
</dbReference>
<evidence type="ECO:0000259" key="12">
    <source>
        <dbReference type="PROSITE" id="PS50835"/>
    </source>
</evidence>
<reference evidence="13" key="2">
    <citation type="submission" date="2025-08" db="UniProtKB">
        <authorList>
            <consortium name="Ensembl"/>
        </authorList>
    </citation>
    <scope>IDENTIFICATION</scope>
</reference>
<keyword evidence="8" id="KW-0325">Glycoprotein</keyword>
<dbReference type="PANTHER" id="PTHR24100">
    <property type="entry name" value="BUTYROPHILIN"/>
    <property type="match status" value="1"/>
</dbReference>
<protein>
    <submittedName>
        <fullName evidence="13">Uncharacterized protein</fullName>
    </submittedName>
</protein>
<dbReference type="SMART" id="SM00406">
    <property type="entry name" value="IGv"/>
    <property type="match status" value="1"/>
</dbReference>
<dbReference type="InterPro" id="IPR003877">
    <property type="entry name" value="SPRY_dom"/>
</dbReference>
<dbReference type="InterPro" id="IPR050504">
    <property type="entry name" value="IgSF_BTN/MOG"/>
</dbReference>
<dbReference type="FunFam" id="2.60.40.10:FF:000088">
    <property type="entry name" value="Butyrophilin subfamily 1 member A1"/>
    <property type="match status" value="1"/>
</dbReference>
<dbReference type="InterPro" id="IPR003879">
    <property type="entry name" value="Butyrophylin_SPRY"/>
</dbReference>
<dbReference type="Ensembl" id="ENSCAFT00040015370.1">
    <property type="protein sequence ID" value="ENSCAFP00040013316.1"/>
    <property type="gene ID" value="ENSCAFG00040008223.1"/>
</dbReference>
<dbReference type="PRINTS" id="PR01407">
    <property type="entry name" value="BUTYPHLNCDUF"/>
</dbReference>
<organism evidence="13 14">
    <name type="scientific">Canis lupus familiaris</name>
    <name type="common">Dog</name>
    <name type="synonym">Canis familiaris</name>
    <dbReference type="NCBI Taxonomy" id="9615"/>
    <lineage>
        <taxon>Eukaryota</taxon>
        <taxon>Metazoa</taxon>
        <taxon>Chordata</taxon>
        <taxon>Craniata</taxon>
        <taxon>Vertebrata</taxon>
        <taxon>Euteleostomi</taxon>
        <taxon>Mammalia</taxon>
        <taxon>Eutheria</taxon>
        <taxon>Laurasiatheria</taxon>
        <taxon>Carnivora</taxon>
        <taxon>Caniformia</taxon>
        <taxon>Canidae</taxon>
        <taxon>Canis</taxon>
    </lineage>
</organism>
<evidence type="ECO:0000256" key="1">
    <source>
        <dbReference type="ARBA" id="ARBA00004479"/>
    </source>
</evidence>
<dbReference type="InterPro" id="IPR013320">
    <property type="entry name" value="ConA-like_dom_sf"/>
</dbReference>
<dbReference type="InterPro" id="IPR001870">
    <property type="entry name" value="B30.2/SPRY"/>
</dbReference>
<keyword evidence="6" id="KW-0472">Membrane</keyword>
<sequence length="530" mass="58366">MANKRGPGICPPSCSILFMFLQLLSCSIPGNGKADFSVFAPDKPLLAVVGEEVDLPCHLSLNISAEDMELRWYRDQPSPAMHLHKNGIDVQDEQMAEYQGRTTFLSTRLAQGQAAVRIHNVTALDNGTFHCNFKDGIMSAETTLWLRVAGLGSEPKIQVGPGQSEGVWAQCTSEGWYPEPQVEWRDLGGQSLPSVTNLSASPTTGLFSVVSNVTLLDRDVEGLSCSIISSLLQRRKVAKSYLPAQLSRSLPSMTWRTVLPLILTVAGLAIAGATCLFQKCWTEDVIIYAEVQTCRVEAARQPATGRQPVTTESAEPVTFYPRTLSLGDWGREVSPSLDPDTASPKLALSEDGKSVRRLFFDQELPDIPSRFDQDPCVLAREQFSAGKYYWVVQVGHRKAWNLGVCLDSLDPKGRIPKAPTNGLWALELYKETFWALTFPRVRLYPSEPLHQVGILLDCEAGRVSFYNVGSGSLIYTFSGLSFSVPLRPFFCLWTHDPNPLTICTECQDLEALGSPQSQGQKVGSLLHQDP</sequence>
<dbReference type="PROSITE" id="PS50835">
    <property type="entry name" value="IG_LIKE"/>
    <property type="match status" value="1"/>
</dbReference>
<evidence type="ECO:0000256" key="2">
    <source>
        <dbReference type="ARBA" id="ARBA00007591"/>
    </source>
</evidence>
<comment type="similarity">
    <text evidence="2">Belongs to the immunoglobulin superfamily. BTN/MOG family.</text>
</comment>
<keyword evidence="5" id="KW-1133">Transmembrane helix</keyword>
<keyword evidence="7" id="KW-1015">Disulfide bond</keyword>
<dbReference type="Gene3D" id="2.60.120.920">
    <property type="match status" value="1"/>
</dbReference>
<accession>A0A8C0QMD5</accession>
<dbReference type="SMART" id="SM00589">
    <property type="entry name" value="PRY"/>
    <property type="match status" value="1"/>
</dbReference>
<keyword evidence="3" id="KW-0812">Transmembrane</keyword>
<feature type="domain" description="Ig-like" evidence="12">
    <location>
        <begin position="50"/>
        <end position="143"/>
    </location>
</feature>
<dbReference type="FunFam" id="2.60.40.10:FF:000208">
    <property type="entry name" value="Butyrophilin subfamily 1 member A1"/>
    <property type="match status" value="1"/>
</dbReference>
<evidence type="ECO:0000256" key="7">
    <source>
        <dbReference type="ARBA" id="ARBA00023157"/>
    </source>
</evidence>
<comment type="subcellular location">
    <subcellularLocation>
        <location evidence="1">Membrane</location>
        <topology evidence="1">Single-pass type I membrane protein</topology>
    </subcellularLocation>
</comment>
<reference evidence="13" key="1">
    <citation type="submission" date="2018-10" db="EMBL/GenBank/DDBJ databases">
        <title>De novo assembly of a Great Dane genome.</title>
        <authorList>
            <person name="Kidd J.M."/>
            <person name="Pendleton A.L."/>
            <person name="Shen F."/>
            <person name="Emery S."/>
        </authorList>
    </citation>
    <scope>NUCLEOTIDE SEQUENCE [LARGE SCALE GENOMIC DNA]</scope>
    <source>
        <strain evidence="13">Great Dane</strain>
    </source>
</reference>
<evidence type="ECO:0000256" key="4">
    <source>
        <dbReference type="ARBA" id="ARBA00022729"/>
    </source>
</evidence>
<name>A0A8C0QMD5_CANLF</name>
<evidence type="ECO:0000256" key="3">
    <source>
        <dbReference type="ARBA" id="ARBA00022692"/>
    </source>
</evidence>
<evidence type="ECO:0000313" key="14">
    <source>
        <dbReference type="Proteomes" id="UP000694542"/>
    </source>
</evidence>
<dbReference type="InterPro" id="IPR036179">
    <property type="entry name" value="Ig-like_dom_sf"/>
</dbReference>
<evidence type="ECO:0000259" key="11">
    <source>
        <dbReference type="PROSITE" id="PS50188"/>
    </source>
</evidence>
<dbReference type="InterPro" id="IPR003599">
    <property type="entry name" value="Ig_sub"/>
</dbReference>
<dbReference type="InterPro" id="IPR013783">
    <property type="entry name" value="Ig-like_fold"/>
</dbReference>
<dbReference type="Pfam" id="PF22705">
    <property type="entry name" value="C2-set_3"/>
    <property type="match status" value="1"/>
</dbReference>
<evidence type="ECO:0000256" key="6">
    <source>
        <dbReference type="ARBA" id="ARBA00023136"/>
    </source>
</evidence>
<dbReference type="FunFam" id="2.60.120.920:FF:000004">
    <property type="entry name" value="Butyrophilin subfamily 1 member A1"/>
    <property type="match status" value="1"/>
</dbReference>